<name>A0A1I7V3G5_9PELO</name>
<organism evidence="3 4">
    <name type="scientific">Caenorhabditis tropicalis</name>
    <dbReference type="NCBI Taxonomy" id="1561998"/>
    <lineage>
        <taxon>Eukaryota</taxon>
        <taxon>Metazoa</taxon>
        <taxon>Ecdysozoa</taxon>
        <taxon>Nematoda</taxon>
        <taxon>Chromadorea</taxon>
        <taxon>Rhabditida</taxon>
        <taxon>Rhabditina</taxon>
        <taxon>Rhabditomorpha</taxon>
        <taxon>Rhabditoidea</taxon>
        <taxon>Rhabditidae</taxon>
        <taxon>Peloderinae</taxon>
        <taxon>Caenorhabditis</taxon>
    </lineage>
</organism>
<accession>A0A1I7V3G5</accession>
<proteinExistence type="inferred from homology"/>
<dbReference type="STRING" id="1561998.A0A1I7V3G5"/>
<dbReference type="PANTHER" id="PTHR12300">
    <property type="entry name" value="HVA22-LIKE PROTEINS"/>
    <property type="match status" value="1"/>
</dbReference>
<protein>
    <recommendedName>
        <fullName evidence="1">Receptor expression-enhancing protein</fullName>
    </recommendedName>
</protein>
<keyword evidence="1" id="KW-0472">Membrane</keyword>
<keyword evidence="1" id="KW-1133">Transmembrane helix</keyword>
<sequence length="210" mass="23224">MSVKSVLKPRGGSVRSANSSGDGIQKLHDDLITWLYADHGAFYNENVKKLEESTGSKREVFAYGLIGLSCIYMIVGSAAEFMCNLIGVAYPAYVSVKAIRTEGTDDDTLWLIYWTVFGAFSIIDYFAMSIMSYFPIYWVAKAAFLLYLYLPQTHGSRMIYHAVIDPLVAQLEKSFSGKLPPPPVESVPPPVVLDANNNVSKPSDQQPPPQ</sequence>
<dbReference type="GO" id="GO:0016020">
    <property type="term" value="C:membrane"/>
    <property type="evidence" value="ECO:0007669"/>
    <property type="project" value="UniProtKB-SubCell"/>
</dbReference>
<comment type="similarity">
    <text evidence="1">Belongs to the DP1 family.</text>
</comment>
<feature type="compositionally biased region" description="Polar residues" evidence="2">
    <location>
        <begin position="195"/>
        <end position="204"/>
    </location>
</feature>
<feature type="region of interest" description="Disordered" evidence="2">
    <location>
        <begin position="179"/>
        <end position="210"/>
    </location>
</feature>
<dbReference type="Proteomes" id="UP000095282">
    <property type="component" value="Unplaced"/>
</dbReference>
<dbReference type="PANTHER" id="PTHR12300:SF34">
    <property type="entry name" value="RECEPTOR EXPRESSION-ENHANCING PROTEIN"/>
    <property type="match status" value="1"/>
</dbReference>
<feature type="compositionally biased region" description="Pro residues" evidence="2">
    <location>
        <begin position="179"/>
        <end position="191"/>
    </location>
</feature>
<evidence type="ECO:0000256" key="1">
    <source>
        <dbReference type="RuleBase" id="RU362006"/>
    </source>
</evidence>
<keyword evidence="3" id="KW-1185">Reference proteome</keyword>
<evidence type="ECO:0000256" key="2">
    <source>
        <dbReference type="SAM" id="MobiDB-lite"/>
    </source>
</evidence>
<dbReference type="InterPro" id="IPR004345">
    <property type="entry name" value="TB2_DP1_HVA22"/>
</dbReference>
<reference evidence="4" key="1">
    <citation type="submission" date="2016-11" db="UniProtKB">
        <authorList>
            <consortium name="WormBaseParasite"/>
        </authorList>
    </citation>
    <scope>IDENTIFICATION</scope>
</reference>
<dbReference type="Pfam" id="PF03134">
    <property type="entry name" value="TB2_DP1_HVA22"/>
    <property type="match status" value="1"/>
</dbReference>
<feature type="transmembrane region" description="Helical" evidence="1">
    <location>
        <begin position="134"/>
        <end position="150"/>
    </location>
</feature>
<dbReference type="WBParaSite" id="Csp11.Scaffold630.g22008.t1">
    <property type="protein sequence ID" value="Csp11.Scaffold630.g22008.t1"/>
    <property type="gene ID" value="Csp11.Scaffold630.g22008"/>
</dbReference>
<feature type="transmembrane region" description="Helical" evidence="1">
    <location>
        <begin position="60"/>
        <end position="90"/>
    </location>
</feature>
<comment type="subcellular location">
    <subcellularLocation>
        <location evidence="1">Membrane</location>
        <topology evidence="1">Multi-pass membrane protein</topology>
    </subcellularLocation>
</comment>
<feature type="region of interest" description="Disordered" evidence="2">
    <location>
        <begin position="1"/>
        <end position="21"/>
    </location>
</feature>
<dbReference type="AlphaFoldDB" id="A0A1I7V3G5"/>
<dbReference type="eggNOG" id="KOG1725">
    <property type="taxonomic scope" value="Eukaryota"/>
</dbReference>
<feature type="transmembrane region" description="Helical" evidence="1">
    <location>
        <begin position="110"/>
        <end position="127"/>
    </location>
</feature>
<evidence type="ECO:0000313" key="3">
    <source>
        <dbReference type="Proteomes" id="UP000095282"/>
    </source>
</evidence>
<evidence type="ECO:0000313" key="4">
    <source>
        <dbReference type="WBParaSite" id="Csp11.Scaffold630.g22008.t1"/>
    </source>
</evidence>
<keyword evidence="1" id="KW-0812">Transmembrane</keyword>